<gene>
    <name evidence="2" type="ORF">GCM10009037_24070</name>
</gene>
<organism evidence="2 3">
    <name type="scientific">Halarchaeum grantii</name>
    <dbReference type="NCBI Taxonomy" id="1193105"/>
    <lineage>
        <taxon>Archaea</taxon>
        <taxon>Methanobacteriati</taxon>
        <taxon>Methanobacteriota</taxon>
        <taxon>Stenosarchaea group</taxon>
        <taxon>Halobacteria</taxon>
        <taxon>Halobacteriales</taxon>
        <taxon>Halobacteriaceae</taxon>
    </lineage>
</organism>
<reference evidence="2 3" key="1">
    <citation type="journal article" date="2019" name="Int. J. Syst. Evol. Microbiol.">
        <title>The Global Catalogue of Microorganisms (GCM) 10K type strain sequencing project: providing services to taxonomists for standard genome sequencing and annotation.</title>
        <authorList>
            <consortium name="The Broad Institute Genomics Platform"/>
            <consortium name="The Broad Institute Genome Sequencing Center for Infectious Disease"/>
            <person name="Wu L."/>
            <person name="Ma J."/>
        </authorList>
    </citation>
    <scope>NUCLEOTIDE SEQUENCE [LARGE SCALE GENOMIC DNA]</scope>
    <source>
        <strain evidence="2 3">JCM 19585</strain>
    </source>
</reference>
<evidence type="ECO:0008006" key="4">
    <source>
        <dbReference type="Google" id="ProtNLM"/>
    </source>
</evidence>
<dbReference type="AlphaFoldDB" id="A0A830F4X6"/>
<protein>
    <recommendedName>
        <fullName evidence="4">SHOCT domain-containing protein</fullName>
    </recommendedName>
</protein>
<keyword evidence="3" id="KW-1185">Reference proteome</keyword>
<keyword evidence="1" id="KW-0812">Transmembrane</keyword>
<evidence type="ECO:0000313" key="2">
    <source>
        <dbReference type="EMBL" id="GGL39483.1"/>
    </source>
</evidence>
<evidence type="ECO:0000313" key="3">
    <source>
        <dbReference type="Proteomes" id="UP000628840"/>
    </source>
</evidence>
<keyword evidence="1" id="KW-0472">Membrane</keyword>
<dbReference type="Proteomes" id="UP000628840">
    <property type="component" value="Unassembled WGS sequence"/>
</dbReference>
<name>A0A830F4X6_9EURY</name>
<feature type="transmembrane region" description="Helical" evidence="1">
    <location>
        <begin position="62"/>
        <end position="84"/>
    </location>
</feature>
<evidence type="ECO:0000256" key="1">
    <source>
        <dbReference type="SAM" id="Phobius"/>
    </source>
</evidence>
<feature type="transmembrane region" description="Helical" evidence="1">
    <location>
        <begin position="14"/>
        <end position="42"/>
    </location>
</feature>
<sequence length="128" mass="13627">MADTRPTDGTLRTLLLVLAAIVVAPLLVMAVAVPMMGLYGGMMDGSGGMMGAYGGMTGGYSPLWGIGPLLVFLVVLAVLAYVAYRALAGRQATDPALAELRLAYARGDLSDEEYASRRETLREDDRRE</sequence>
<comment type="caution">
    <text evidence="2">The sequence shown here is derived from an EMBL/GenBank/DDBJ whole genome shotgun (WGS) entry which is preliminary data.</text>
</comment>
<accession>A0A830F4X6</accession>
<dbReference type="RefSeq" id="WP_188883984.1">
    <property type="nucleotide sequence ID" value="NZ_BMPF01000003.1"/>
</dbReference>
<keyword evidence="1" id="KW-1133">Transmembrane helix</keyword>
<dbReference type="EMBL" id="BMPF01000003">
    <property type="protein sequence ID" value="GGL39483.1"/>
    <property type="molecule type" value="Genomic_DNA"/>
</dbReference>
<proteinExistence type="predicted"/>